<evidence type="ECO:0000256" key="9">
    <source>
        <dbReference type="ARBA" id="ARBA00023136"/>
    </source>
</evidence>
<comment type="function">
    <text evidence="1">Part of the ABC transporter complex MalEFGK involved in maltose/maltodextrin import. Probably responsible for the translocation of the substrate across the membrane.</text>
</comment>
<evidence type="ECO:0000256" key="2">
    <source>
        <dbReference type="ARBA" id="ARBA00004651"/>
    </source>
</evidence>
<evidence type="ECO:0000256" key="1">
    <source>
        <dbReference type="ARBA" id="ARBA00002264"/>
    </source>
</evidence>
<dbReference type="InterPro" id="IPR050901">
    <property type="entry name" value="BP-dep_ABC_trans_perm"/>
</dbReference>
<dbReference type="PANTHER" id="PTHR32243:SF50">
    <property type="entry name" value="MALTOSE_MALTODEXTRIN TRANSPORT SYSTEM PERMEASE PROTEIN MALG"/>
    <property type="match status" value="1"/>
</dbReference>
<keyword evidence="4 11" id="KW-0813">Transport</keyword>
<sequence>MNTTPLERPIVLRGVSRRTIRRINHRLRKLAVLVVALLWLSPVIWIALTAFKPKVDVFSLRLFFRPTLANFVAAIHEPYLLWDRLASSSIVAFLTLAIAIPISATAAYAFSRFRFPGGSLWSVGLLATQFLPPVIVIIPLFVLFRNLNLLDSYAGLVIANLSFVVPYAVWIMKGYFDTLPPDIEEAAQVDGASRLRAFWDVVLPLARPGIATATIFSFVISWNEFFYALILTRDRTVTLPVALMNARNEFGSEWEIIAMLGLFITAPMLIAARYIQRYFTKGLISGAVR</sequence>
<name>A0ABW9D303_9BURK</name>
<dbReference type="SUPFAM" id="SSF161098">
    <property type="entry name" value="MetI-like"/>
    <property type="match status" value="1"/>
</dbReference>
<organism evidence="13 14">
    <name type="scientific">Paraburkholderia dilworthii</name>
    <dbReference type="NCBI Taxonomy" id="948106"/>
    <lineage>
        <taxon>Bacteria</taxon>
        <taxon>Pseudomonadati</taxon>
        <taxon>Pseudomonadota</taxon>
        <taxon>Betaproteobacteria</taxon>
        <taxon>Burkholderiales</taxon>
        <taxon>Burkholderiaceae</taxon>
        <taxon>Paraburkholderia</taxon>
    </lineage>
</organism>
<dbReference type="PANTHER" id="PTHR32243">
    <property type="entry name" value="MALTOSE TRANSPORT SYSTEM PERMEASE-RELATED"/>
    <property type="match status" value="1"/>
</dbReference>
<evidence type="ECO:0000256" key="5">
    <source>
        <dbReference type="ARBA" id="ARBA00022475"/>
    </source>
</evidence>
<feature type="transmembrane region" description="Helical" evidence="11">
    <location>
        <begin position="256"/>
        <end position="275"/>
    </location>
</feature>
<evidence type="ECO:0000259" key="12">
    <source>
        <dbReference type="PROSITE" id="PS50928"/>
    </source>
</evidence>
<dbReference type="CDD" id="cd06261">
    <property type="entry name" value="TM_PBP2"/>
    <property type="match status" value="1"/>
</dbReference>
<dbReference type="Proteomes" id="UP001629367">
    <property type="component" value="Unassembled WGS sequence"/>
</dbReference>
<feature type="transmembrane region" description="Helical" evidence="11">
    <location>
        <begin position="153"/>
        <end position="172"/>
    </location>
</feature>
<comment type="similarity">
    <text evidence="3">Belongs to the binding-protein-dependent transport system permease family. MalFG subfamily.</text>
</comment>
<keyword evidence="5" id="KW-1003">Cell membrane</keyword>
<dbReference type="InterPro" id="IPR035906">
    <property type="entry name" value="MetI-like_sf"/>
</dbReference>
<keyword evidence="7 11" id="KW-0812">Transmembrane</keyword>
<gene>
    <name evidence="13" type="ORF">PQQ68_02260</name>
</gene>
<reference evidence="13 14" key="1">
    <citation type="journal article" date="2024" name="Chem. Sci.">
        <title>Discovery of megapolipeptins by genome mining of a Burkholderiales bacteria collection.</title>
        <authorList>
            <person name="Paulo B.S."/>
            <person name="Recchia M.J.J."/>
            <person name="Lee S."/>
            <person name="Fergusson C.H."/>
            <person name="Romanowski S.B."/>
            <person name="Hernandez A."/>
            <person name="Krull N."/>
            <person name="Liu D.Y."/>
            <person name="Cavanagh H."/>
            <person name="Bos A."/>
            <person name="Gray C.A."/>
            <person name="Murphy B.T."/>
            <person name="Linington R.G."/>
            <person name="Eustaquio A.S."/>
        </authorList>
    </citation>
    <scope>NUCLEOTIDE SEQUENCE [LARGE SCALE GENOMIC DNA]</scope>
    <source>
        <strain evidence="13 14">RL17-335-BIF-A</strain>
    </source>
</reference>
<dbReference type="Pfam" id="PF00528">
    <property type="entry name" value="BPD_transp_1"/>
    <property type="match status" value="1"/>
</dbReference>
<feature type="transmembrane region" description="Helical" evidence="11">
    <location>
        <begin position="30"/>
        <end position="51"/>
    </location>
</feature>
<evidence type="ECO:0000256" key="6">
    <source>
        <dbReference type="ARBA" id="ARBA00022597"/>
    </source>
</evidence>
<evidence type="ECO:0000313" key="14">
    <source>
        <dbReference type="Proteomes" id="UP001629367"/>
    </source>
</evidence>
<keyword evidence="14" id="KW-1185">Reference proteome</keyword>
<evidence type="ECO:0000256" key="11">
    <source>
        <dbReference type="RuleBase" id="RU363032"/>
    </source>
</evidence>
<dbReference type="RefSeq" id="WP_408208610.1">
    <property type="nucleotide sequence ID" value="NZ_JAQQBZ010000001.1"/>
</dbReference>
<protein>
    <recommendedName>
        <fullName evidence="10">Maltose/maltodextrin transport system permease protein MalG</fullName>
    </recommendedName>
</protein>
<dbReference type="EMBL" id="JAQQBZ010000001">
    <property type="protein sequence ID" value="MFM0591823.1"/>
    <property type="molecule type" value="Genomic_DNA"/>
</dbReference>
<dbReference type="InterPro" id="IPR000515">
    <property type="entry name" value="MetI-like"/>
</dbReference>
<evidence type="ECO:0000256" key="3">
    <source>
        <dbReference type="ARBA" id="ARBA00009047"/>
    </source>
</evidence>
<keyword evidence="8 11" id="KW-1133">Transmembrane helix</keyword>
<evidence type="ECO:0000256" key="10">
    <source>
        <dbReference type="ARBA" id="ARBA00041109"/>
    </source>
</evidence>
<comment type="caution">
    <text evidence="13">The sequence shown here is derived from an EMBL/GenBank/DDBJ whole genome shotgun (WGS) entry which is preliminary data.</text>
</comment>
<dbReference type="PROSITE" id="PS50928">
    <property type="entry name" value="ABC_TM1"/>
    <property type="match status" value="1"/>
</dbReference>
<dbReference type="Gene3D" id="1.10.3720.10">
    <property type="entry name" value="MetI-like"/>
    <property type="match status" value="1"/>
</dbReference>
<feature type="transmembrane region" description="Helical" evidence="11">
    <location>
        <begin position="63"/>
        <end position="82"/>
    </location>
</feature>
<keyword evidence="9 11" id="KW-0472">Membrane</keyword>
<evidence type="ECO:0000313" key="13">
    <source>
        <dbReference type="EMBL" id="MFM0591823.1"/>
    </source>
</evidence>
<evidence type="ECO:0000256" key="7">
    <source>
        <dbReference type="ARBA" id="ARBA00022692"/>
    </source>
</evidence>
<comment type="subcellular location">
    <subcellularLocation>
        <location evidence="2 11">Cell membrane</location>
        <topology evidence="2 11">Multi-pass membrane protein</topology>
    </subcellularLocation>
</comment>
<proteinExistence type="inferred from homology"/>
<feature type="transmembrane region" description="Helical" evidence="11">
    <location>
        <begin position="123"/>
        <end position="144"/>
    </location>
</feature>
<feature type="transmembrane region" description="Helical" evidence="11">
    <location>
        <begin position="89"/>
        <end position="111"/>
    </location>
</feature>
<keyword evidence="6" id="KW-0762">Sugar transport</keyword>
<accession>A0ABW9D303</accession>
<evidence type="ECO:0000256" key="8">
    <source>
        <dbReference type="ARBA" id="ARBA00022989"/>
    </source>
</evidence>
<feature type="domain" description="ABC transmembrane type-1" evidence="12">
    <location>
        <begin position="85"/>
        <end position="275"/>
    </location>
</feature>
<evidence type="ECO:0000256" key="4">
    <source>
        <dbReference type="ARBA" id="ARBA00022448"/>
    </source>
</evidence>